<evidence type="ECO:0000313" key="3">
    <source>
        <dbReference type="Proteomes" id="UP000033428"/>
    </source>
</evidence>
<gene>
    <name evidence="2" type="ORF">OMAG_002257</name>
</gene>
<organism evidence="2 3">
    <name type="scientific">Candidatus Omnitrophus magneticus</name>
    <dbReference type="NCBI Taxonomy" id="1609969"/>
    <lineage>
        <taxon>Bacteria</taxon>
        <taxon>Pseudomonadati</taxon>
        <taxon>Candidatus Omnitrophota</taxon>
        <taxon>Candidatus Omnitrophus</taxon>
    </lineage>
</organism>
<dbReference type="Gene3D" id="3.40.50.2000">
    <property type="entry name" value="Glycogen Phosphorylase B"/>
    <property type="match status" value="2"/>
</dbReference>
<dbReference type="Pfam" id="PF11997">
    <property type="entry name" value="DUF3492"/>
    <property type="match status" value="1"/>
</dbReference>
<keyword evidence="2" id="KW-0808">Transferase</keyword>
<keyword evidence="3" id="KW-1185">Reference proteome</keyword>
<reference evidence="2 3" key="1">
    <citation type="submission" date="2015-02" db="EMBL/GenBank/DDBJ databases">
        <title>Single-cell genomics of uncultivated deep-branching MTB reveals a conserved set of magnetosome genes.</title>
        <authorList>
            <person name="Kolinko S."/>
            <person name="Richter M."/>
            <person name="Glockner F.O."/>
            <person name="Brachmann A."/>
            <person name="Schuler D."/>
        </authorList>
    </citation>
    <scope>NUCLEOTIDE SEQUENCE [LARGE SCALE GENOMIC DNA]</scope>
    <source>
        <strain evidence="2">SKK-01</strain>
    </source>
</reference>
<accession>A0A0F0CKV7</accession>
<sequence>MRDVDFSIVYLGSTKFPAKPLKFSLPKNVTDFREFYIFDYRKDYAQKKQINPDNKKFDVLENFFTGIRKNDTNVFDKLLDIMDTNLKNHLDINDIIRSFESWKTLERVYNIEAKDLSFLDYFWTWRFIYLPFFSLLSINLPPARVYHSVSTGYAGLVGAMAKIKNKRPFILTEHGIYTRERKIEISQADWIYSELAGELKVLENKKDFFKEWWINFFSFFSKVAYDKADAIITLYEGNRKIQIEEGAMPSKTRIIPNGVNFLNNNTTPDKHSEQIFRVGFMGRVVPIKDVKTFIRACNIVHKKLDNTEFFIMGPVDEDEAYYKDCLALAEMENLNGVLKFTGKVNTKEYYPKMDLIVLTSLSEGQPLVMLEAYSWGIPVVTTDVGACPELVYGGTDEDKLLGESGIITSVCNPLETAGAIIKILSDNSAREKMSKVAKTRVEKYYSMDEMIREYAELYNNHVMSA</sequence>
<evidence type="ECO:0000259" key="1">
    <source>
        <dbReference type="Pfam" id="PF11997"/>
    </source>
</evidence>
<proteinExistence type="predicted"/>
<dbReference type="InterPro" id="IPR047691">
    <property type="entry name" value="PelF-like"/>
</dbReference>
<dbReference type="Pfam" id="PF13692">
    <property type="entry name" value="Glyco_trans_1_4"/>
    <property type="match status" value="1"/>
</dbReference>
<dbReference type="AlphaFoldDB" id="A0A0F0CKV7"/>
<dbReference type="NCBIfam" id="NF038011">
    <property type="entry name" value="PelF"/>
    <property type="match status" value="1"/>
</dbReference>
<comment type="caution">
    <text evidence="2">The sequence shown here is derived from an EMBL/GenBank/DDBJ whole genome shotgun (WGS) entry which is preliminary data.</text>
</comment>
<protein>
    <submittedName>
        <fullName evidence="2">Lipopolysaccharide N-acetylglucosaminyltransferase</fullName>
    </submittedName>
</protein>
<dbReference type="GO" id="GO:0016757">
    <property type="term" value="F:glycosyltransferase activity"/>
    <property type="evidence" value="ECO:0007669"/>
    <property type="project" value="UniProtKB-KW"/>
</dbReference>
<dbReference type="Proteomes" id="UP000033428">
    <property type="component" value="Unassembled WGS sequence"/>
</dbReference>
<dbReference type="PANTHER" id="PTHR12526:SF608">
    <property type="entry name" value="PELF"/>
    <property type="match status" value="1"/>
</dbReference>
<keyword evidence="2" id="KW-0328">Glycosyltransferase</keyword>
<dbReference type="PANTHER" id="PTHR12526">
    <property type="entry name" value="GLYCOSYLTRANSFERASE"/>
    <property type="match status" value="1"/>
</dbReference>
<dbReference type="InterPro" id="IPR022622">
    <property type="entry name" value="DUF3492"/>
</dbReference>
<dbReference type="EMBL" id="JYNY01000458">
    <property type="protein sequence ID" value="KJJ83872.1"/>
    <property type="molecule type" value="Genomic_DNA"/>
</dbReference>
<feature type="domain" description="DUF3492" evidence="1">
    <location>
        <begin position="1"/>
        <end position="249"/>
    </location>
</feature>
<dbReference type="SUPFAM" id="SSF53756">
    <property type="entry name" value="UDP-Glycosyltransferase/glycogen phosphorylase"/>
    <property type="match status" value="1"/>
</dbReference>
<evidence type="ECO:0000313" key="2">
    <source>
        <dbReference type="EMBL" id="KJJ83872.1"/>
    </source>
</evidence>
<name>A0A0F0CKV7_9BACT</name>